<accession>A0A9D1MNV1</accession>
<evidence type="ECO:0000313" key="3">
    <source>
        <dbReference type="EMBL" id="HIU63973.1"/>
    </source>
</evidence>
<dbReference type="Proteomes" id="UP000824099">
    <property type="component" value="Unassembled WGS sequence"/>
</dbReference>
<comment type="caution">
    <text evidence="3">The sequence shown here is derived from an EMBL/GenBank/DDBJ whole genome shotgun (WGS) entry which is preliminary data.</text>
</comment>
<dbReference type="InterPro" id="IPR014729">
    <property type="entry name" value="Rossmann-like_a/b/a_fold"/>
</dbReference>
<dbReference type="PIRSF" id="PIRSF006661">
    <property type="entry name" value="PP-lp_UCP006661"/>
    <property type="match status" value="1"/>
</dbReference>
<evidence type="ECO:0000313" key="4">
    <source>
        <dbReference type="Proteomes" id="UP000824099"/>
    </source>
</evidence>
<reference evidence="3" key="1">
    <citation type="submission" date="2020-10" db="EMBL/GenBank/DDBJ databases">
        <authorList>
            <person name="Gilroy R."/>
        </authorList>
    </citation>
    <scope>NUCLEOTIDE SEQUENCE</scope>
    <source>
        <strain evidence="3">CHK160-1198</strain>
    </source>
</reference>
<reference evidence="3" key="2">
    <citation type="journal article" date="2021" name="PeerJ">
        <title>Extensive microbial diversity within the chicken gut microbiome revealed by metagenomics and culture.</title>
        <authorList>
            <person name="Gilroy R."/>
            <person name="Ravi A."/>
            <person name="Getino M."/>
            <person name="Pursley I."/>
            <person name="Horton D.L."/>
            <person name="Alikhan N.F."/>
            <person name="Baker D."/>
            <person name="Gharbi K."/>
            <person name="Hall N."/>
            <person name="Watson M."/>
            <person name="Adriaenssens E.M."/>
            <person name="Foster-Nyarko E."/>
            <person name="Jarju S."/>
            <person name="Secka A."/>
            <person name="Antonio M."/>
            <person name="Oren A."/>
            <person name="Chaudhuri R.R."/>
            <person name="La Ragione R."/>
            <person name="Hildebrand F."/>
            <person name="Pallen M.J."/>
        </authorList>
    </citation>
    <scope>NUCLEOTIDE SEQUENCE</scope>
    <source>
        <strain evidence="3">CHK160-1198</strain>
    </source>
</reference>
<dbReference type="GO" id="GO:0004066">
    <property type="term" value="F:asparagine synthase (glutamine-hydrolyzing) activity"/>
    <property type="evidence" value="ECO:0007669"/>
    <property type="project" value="InterPro"/>
</dbReference>
<feature type="active site" description="Nucleophile and sulfur donor" evidence="1">
    <location>
        <position position="175"/>
    </location>
</feature>
<dbReference type="AlphaFoldDB" id="A0A9D1MNV1"/>
<dbReference type="GO" id="GO:0006529">
    <property type="term" value="P:asparagine biosynthetic process"/>
    <property type="evidence" value="ECO:0007669"/>
    <property type="project" value="InterPro"/>
</dbReference>
<dbReference type="InterPro" id="IPR001962">
    <property type="entry name" value="Asn_synthase"/>
</dbReference>
<dbReference type="Gene3D" id="3.40.50.620">
    <property type="entry name" value="HUPs"/>
    <property type="match status" value="1"/>
</dbReference>
<feature type="domain" description="Asparagine synthetase" evidence="2">
    <location>
        <begin position="18"/>
        <end position="80"/>
    </location>
</feature>
<sequence>MNEQKIEALLAYIKGLGSVAVAFSGGVDSSLLAAAAYRALGDKAIAVTAVSETLSELELSEARQTANAIGIKHTEVWISELTDKKFVANDKNRCYYCKHLRFSQLVQQAQAQGYEWLLDGSNVDDLGDYRPGLVAVKELKQVVSPFLVTGFTKKEIRELSHQWQLPTWDKLSMPCLSSRVAYGEEITKSRLRQIEKAEEVVKNYITGPVRVRHHGDIARIEVASHVLGVLVVPEVASQINQALKALGFRYVTIDLGGYQSGSLNQQLELPNIQK</sequence>
<organism evidence="3 4">
    <name type="scientific">Candidatus Avacidaminococcus intestinavium</name>
    <dbReference type="NCBI Taxonomy" id="2840684"/>
    <lineage>
        <taxon>Bacteria</taxon>
        <taxon>Bacillati</taxon>
        <taxon>Bacillota</taxon>
        <taxon>Negativicutes</taxon>
        <taxon>Acidaminococcales</taxon>
        <taxon>Acidaminococcaceae</taxon>
        <taxon>Acidaminococcaceae incertae sedis</taxon>
        <taxon>Candidatus Avacidaminococcus</taxon>
    </lineage>
</organism>
<dbReference type="SUPFAM" id="SSF52402">
    <property type="entry name" value="Adenine nucleotide alpha hydrolases-like"/>
    <property type="match status" value="1"/>
</dbReference>
<dbReference type="EMBL" id="DVNI01000040">
    <property type="protein sequence ID" value="HIU63973.1"/>
    <property type="molecule type" value="Genomic_DNA"/>
</dbReference>
<dbReference type="InterPro" id="IPR005232">
    <property type="entry name" value="LarE"/>
</dbReference>
<dbReference type="PANTHER" id="PTHR43169:SF2">
    <property type="entry name" value="NAD_GMP SYNTHASE DOMAIN-CONTAINING PROTEIN"/>
    <property type="match status" value="1"/>
</dbReference>
<name>A0A9D1MNV1_9FIRM</name>
<dbReference type="InterPro" id="IPR052188">
    <property type="entry name" value="Ni-pincer_cofactor_biosynth"/>
</dbReference>
<dbReference type="NCBIfam" id="TIGR00268">
    <property type="entry name" value="ATP-dependent sacrificial sulfur transferase LarE"/>
    <property type="match status" value="1"/>
</dbReference>
<evidence type="ECO:0000259" key="2">
    <source>
        <dbReference type="Pfam" id="PF00733"/>
    </source>
</evidence>
<dbReference type="GO" id="GO:0016783">
    <property type="term" value="F:sulfurtransferase activity"/>
    <property type="evidence" value="ECO:0007669"/>
    <property type="project" value="InterPro"/>
</dbReference>
<dbReference type="CDD" id="cd01990">
    <property type="entry name" value="LarE-like"/>
    <property type="match status" value="1"/>
</dbReference>
<evidence type="ECO:0000256" key="1">
    <source>
        <dbReference type="PIRSR" id="PIRSR006661-1"/>
    </source>
</evidence>
<keyword evidence="3" id="KW-0808">Transferase</keyword>
<protein>
    <submittedName>
        <fullName evidence="3">ATP-dependent sacrificial sulfur transferase LarE</fullName>
    </submittedName>
</protein>
<dbReference type="PANTHER" id="PTHR43169">
    <property type="entry name" value="EXSB FAMILY PROTEIN"/>
    <property type="match status" value="1"/>
</dbReference>
<proteinExistence type="predicted"/>
<dbReference type="Pfam" id="PF00733">
    <property type="entry name" value="Asn_synthase"/>
    <property type="match status" value="1"/>
</dbReference>
<gene>
    <name evidence="3" type="primary">larE</name>
    <name evidence="3" type="ORF">IAB06_02860</name>
</gene>